<keyword evidence="1" id="KW-0732">Signal</keyword>
<evidence type="ECO:0000313" key="3">
    <source>
        <dbReference type="Proteomes" id="UP000543642"/>
    </source>
</evidence>
<dbReference type="Proteomes" id="UP000543642">
    <property type="component" value="Unassembled WGS sequence"/>
</dbReference>
<evidence type="ECO:0000256" key="1">
    <source>
        <dbReference type="SAM" id="SignalP"/>
    </source>
</evidence>
<accession>A0A7W8M6C9</accession>
<dbReference type="PROSITE" id="PS51257">
    <property type="entry name" value="PROKAR_LIPOPROTEIN"/>
    <property type="match status" value="1"/>
</dbReference>
<feature type="signal peptide" evidence="1">
    <location>
        <begin position="1"/>
        <end position="23"/>
    </location>
</feature>
<name>A0A7W8M6C9_9FIRM</name>
<organism evidence="2 3">
    <name type="scientific">Catenibacillus scindens</name>
    <dbReference type="NCBI Taxonomy" id="673271"/>
    <lineage>
        <taxon>Bacteria</taxon>
        <taxon>Bacillati</taxon>
        <taxon>Bacillota</taxon>
        <taxon>Clostridia</taxon>
        <taxon>Lachnospirales</taxon>
        <taxon>Lachnospiraceae</taxon>
        <taxon>Catenibacillus</taxon>
    </lineage>
</organism>
<keyword evidence="3" id="KW-1185">Reference proteome</keyword>
<gene>
    <name evidence="2" type="ORF">HNP82_002593</name>
</gene>
<dbReference type="AlphaFoldDB" id="A0A7W8M6C9"/>
<dbReference type="EMBL" id="JACHFW010000011">
    <property type="protein sequence ID" value="MBB5265447.1"/>
    <property type="molecule type" value="Genomic_DNA"/>
</dbReference>
<evidence type="ECO:0000313" key="2">
    <source>
        <dbReference type="EMBL" id="MBB5265447.1"/>
    </source>
</evidence>
<reference evidence="2 3" key="1">
    <citation type="submission" date="2020-08" db="EMBL/GenBank/DDBJ databases">
        <title>Genomic Encyclopedia of Type Strains, Phase IV (KMG-IV): sequencing the most valuable type-strain genomes for metagenomic binning, comparative biology and taxonomic classification.</title>
        <authorList>
            <person name="Goeker M."/>
        </authorList>
    </citation>
    <scope>NUCLEOTIDE SEQUENCE [LARGE SCALE GENOMIC DNA]</scope>
    <source>
        <strain evidence="2 3">DSM 106146</strain>
    </source>
</reference>
<feature type="chain" id="PRO_5030792671" evidence="1">
    <location>
        <begin position="24"/>
        <end position="155"/>
    </location>
</feature>
<comment type="caution">
    <text evidence="2">The sequence shown here is derived from an EMBL/GenBank/DDBJ whole genome shotgun (WGS) entry which is preliminary data.</text>
</comment>
<proteinExistence type="predicted"/>
<dbReference type="RefSeq" id="WP_183775361.1">
    <property type="nucleotide sequence ID" value="NZ_JACHFW010000011.1"/>
</dbReference>
<protein>
    <submittedName>
        <fullName evidence="2">Uncharacterized protein YcfL</fullName>
    </submittedName>
</protein>
<sequence length="155" mass="17099">MRKMIVGTLLVVFLLSGCSNAMADIYDNESKITSDTNSFNLDGIEQEIEGNSYNATIEKMEGMDTVWTLDTEEETTVDISYDITLYNGKIKVALIYPDGELTTLAECKSNQDNSSNSTSLTLPQGEYRIKIIAGENTKFDISLSITDGSFHELGL</sequence>